<dbReference type="PROSITE" id="PS50086">
    <property type="entry name" value="TBC_RABGAP"/>
    <property type="match status" value="1"/>
</dbReference>
<dbReference type="GO" id="GO:0031267">
    <property type="term" value="F:small GTPase binding"/>
    <property type="evidence" value="ECO:0007669"/>
    <property type="project" value="TreeGrafter"/>
</dbReference>
<gene>
    <name evidence="3" type="ORF">EB796_003474</name>
</gene>
<evidence type="ECO:0000259" key="2">
    <source>
        <dbReference type="PROSITE" id="PS50086"/>
    </source>
</evidence>
<dbReference type="GO" id="GO:0005096">
    <property type="term" value="F:GTPase activator activity"/>
    <property type="evidence" value="ECO:0007669"/>
    <property type="project" value="UniProtKB-KW"/>
</dbReference>
<dbReference type="Pfam" id="PF00566">
    <property type="entry name" value="RabGAP-TBC"/>
    <property type="match status" value="1"/>
</dbReference>
<dbReference type="InterPro" id="IPR000195">
    <property type="entry name" value="Rab-GAP-TBC_dom"/>
</dbReference>
<dbReference type="SUPFAM" id="SSF47923">
    <property type="entry name" value="Ypt/Rab-GAP domain of gyp1p"/>
    <property type="match status" value="2"/>
</dbReference>
<dbReference type="Gene3D" id="1.10.472.80">
    <property type="entry name" value="Ypt/Rab-GAP domain of gyp1p, domain 3"/>
    <property type="match status" value="1"/>
</dbReference>
<evidence type="ECO:0000313" key="4">
    <source>
        <dbReference type="Proteomes" id="UP000593567"/>
    </source>
</evidence>
<keyword evidence="1" id="KW-0343">GTPase activation</keyword>
<dbReference type="PANTHER" id="PTHR47219">
    <property type="entry name" value="RAB GTPASE-ACTIVATING PROTEIN 1-LIKE"/>
    <property type="match status" value="1"/>
</dbReference>
<keyword evidence="4" id="KW-1185">Reference proteome</keyword>
<dbReference type="Proteomes" id="UP000593567">
    <property type="component" value="Unassembled WGS sequence"/>
</dbReference>
<dbReference type="OrthoDB" id="294251at2759"/>
<reference evidence="3" key="1">
    <citation type="submission" date="2020-06" db="EMBL/GenBank/DDBJ databases">
        <title>Draft genome of Bugula neritina, a colonial animal packing powerful symbionts and potential medicines.</title>
        <authorList>
            <person name="Rayko M."/>
        </authorList>
    </citation>
    <scope>NUCLEOTIDE SEQUENCE [LARGE SCALE GENOMIC DNA]</scope>
    <source>
        <strain evidence="3">Kwan_BN1</strain>
    </source>
</reference>
<dbReference type="FunFam" id="1.10.472.80:FF:000019">
    <property type="entry name" value="USP6 N-terminal like"/>
    <property type="match status" value="1"/>
</dbReference>
<dbReference type="Gene3D" id="1.10.10.750">
    <property type="entry name" value="Ypt/Rab-GAP domain of gyp1p, domain 1"/>
    <property type="match status" value="1"/>
</dbReference>
<dbReference type="SMART" id="SM00164">
    <property type="entry name" value="TBC"/>
    <property type="match status" value="1"/>
</dbReference>
<dbReference type="InterPro" id="IPR050302">
    <property type="entry name" value="Rab_GAP_TBC_domain"/>
</dbReference>
<sequence length="429" mass="50565">MQYQHLKVNFMGRDPSAAIDEWEDPAFEVYHTTDRYGFIHDSNLSKERDDAEKIAKELERTDKWKKMYKNWDKSFDGDHPSKGEKLRARVWKGIPDQWRGEIWKKLLHIEELKATHQDVYEKMLTRALTTSPDIRQIDLDVNRTYRNHIMFRERYGIKQKHLFHVLAAYSMYNTEVGYCQGMSQIAALLLMYMDEEEAFWCLSQLLTNKKHAMHGLFIPGFPKLMRFQSHFELVIKKFMPKIYKFMNANMIPPSLYAIKWFMQCFLDRTPFPLTLRLWDIYMLEGERILIPMAFTVFKVHKKKLLKMQMEQFVNFLQHELEKDFGLEDDAVVLELNAVVLDLRRARVELPPPPSDPLEEVPKTHFGSVTYPTEEELIKRQQSQIHINDEPTVSRTEYLTLLAVSLFTGNSGIGRGLVDTKLGMFPSVVD</sequence>
<comment type="caution">
    <text evidence="3">The sequence shown here is derived from an EMBL/GenBank/DDBJ whole genome shotgun (WGS) entry which is preliminary data.</text>
</comment>
<organism evidence="3 4">
    <name type="scientific">Bugula neritina</name>
    <name type="common">Brown bryozoan</name>
    <name type="synonym">Sertularia neritina</name>
    <dbReference type="NCBI Taxonomy" id="10212"/>
    <lineage>
        <taxon>Eukaryota</taxon>
        <taxon>Metazoa</taxon>
        <taxon>Spiralia</taxon>
        <taxon>Lophotrochozoa</taxon>
        <taxon>Bryozoa</taxon>
        <taxon>Gymnolaemata</taxon>
        <taxon>Cheilostomatida</taxon>
        <taxon>Flustrina</taxon>
        <taxon>Buguloidea</taxon>
        <taxon>Bugulidae</taxon>
        <taxon>Bugula</taxon>
    </lineage>
</organism>
<dbReference type="EMBL" id="VXIV02000448">
    <property type="protein sequence ID" value="KAF6038203.1"/>
    <property type="molecule type" value="Genomic_DNA"/>
</dbReference>
<evidence type="ECO:0000313" key="3">
    <source>
        <dbReference type="EMBL" id="KAF6038203.1"/>
    </source>
</evidence>
<dbReference type="Gene3D" id="1.10.8.270">
    <property type="entry name" value="putative rabgap domain of human tbc1 domain family member 14 like domains"/>
    <property type="match status" value="1"/>
</dbReference>
<feature type="domain" description="Rab-GAP TBC" evidence="2">
    <location>
        <begin position="93"/>
        <end position="285"/>
    </location>
</feature>
<dbReference type="InterPro" id="IPR035969">
    <property type="entry name" value="Rab-GAP_TBC_sf"/>
</dbReference>
<name>A0A7J7KIZ5_BUGNE</name>
<evidence type="ECO:0000256" key="1">
    <source>
        <dbReference type="ARBA" id="ARBA00022468"/>
    </source>
</evidence>
<protein>
    <submittedName>
        <fullName evidence="3">RN-tre</fullName>
    </submittedName>
</protein>
<proteinExistence type="predicted"/>
<accession>A0A7J7KIZ5</accession>
<dbReference type="PANTHER" id="PTHR47219:SF25">
    <property type="entry name" value="RAB-GAP TBC DOMAIN-CONTAINING PROTEIN"/>
    <property type="match status" value="1"/>
</dbReference>
<dbReference type="AlphaFoldDB" id="A0A7J7KIZ5"/>
<dbReference type="FunFam" id="1.10.8.270:FF:000010">
    <property type="entry name" value="Putative USP6 N-terminal-like protein"/>
    <property type="match status" value="1"/>
</dbReference>